<feature type="chain" id="PRO_5042835211" evidence="9">
    <location>
        <begin position="23"/>
        <end position="415"/>
    </location>
</feature>
<reference evidence="11 12" key="1">
    <citation type="journal article" date="2021" name="G3 (Bethesda)">
        <title>Improved contiguity of the threespine stickleback genome using long-read sequencing.</title>
        <authorList>
            <person name="Nath S."/>
            <person name="Shaw D.E."/>
            <person name="White M.A."/>
        </authorList>
    </citation>
    <scope>NUCLEOTIDE SEQUENCE [LARGE SCALE GENOMIC DNA]</scope>
    <source>
        <strain evidence="11 12">Lake Benthic</strain>
    </source>
</reference>
<keyword evidence="5 8" id="KW-0472">Membrane</keyword>
<evidence type="ECO:0000256" key="2">
    <source>
        <dbReference type="ARBA" id="ARBA00022692"/>
    </source>
</evidence>
<evidence type="ECO:0000256" key="9">
    <source>
        <dbReference type="SAM" id="SignalP"/>
    </source>
</evidence>
<dbReference type="InterPro" id="IPR013783">
    <property type="entry name" value="Ig-like_fold"/>
</dbReference>
<dbReference type="GO" id="GO:0009897">
    <property type="term" value="C:external side of plasma membrane"/>
    <property type="evidence" value="ECO:0007669"/>
    <property type="project" value="TreeGrafter"/>
</dbReference>
<dbReference type="PANTHER" id="PTHR23037:SF45">
    <property type="entry name" value="INTERLEUKIN 13 RECEPTOR SUBUNIT ALPHA 2"/>
    <property type="match status" value="1"/>
</dbReference>
<reference evidence="11" key="3">
    <citation type="submission" date="2025-09" db="UniProtKB">
        <authorList>
            <consortium name="Ensembl"/>
        </authorList>
    </citation>
    <scope>IDENTIFICATION</scope>
</reference>
<evidence type="ECO:0000256" key="1">
    <source>
        <dbReference type="ARBA" id="ARBA00004479"/>
    </source>
</evidence>
<evidence type="ECO:0000256" key="3">
    <source>
        <dbReference type="ARBA" id="ARBA00022729"/>
    </source>
</evidence>
<feature type="domain" description="Fibronectin type-III" evidence="10">
    <location>
        <begin position="233"/>
        <end position="332"/>
    </location>
</feature>
<dbReference type="Ensembl" id="ENSGACT00000054655.1">
    <property type="protein sequence ID" value="ENSGACP00000048966.1"/>
    <property type="gene ID" value="ENSGACG00000020707.2"/>
</dbReference>
<reference evidence="11" key="2">
    <citation type="submission" date="2025-08" db="UniProtKB">
        <authorList>
            <consortium name="Ensembl"/>
        </authorList>
    </citation>
    <scope>IDENTIFICATION</scope>
</reference>
<protein>
    <submittedName>
        <fullName evidence="11">Interleukin 13 receptor, alpha 2</fullName>
    </submittedName>
</protein>
<dbReference type="Proteomes" id="UP000007635">
    <property type="component" value="Chromosome VII"/>
</dbReference>
<keyword evidence="6" id="KW-0675">Receptor</keyword>
<evidence type="ECO:0000313" key="11">
    <source>
        <dbReference type="Ensembl" id="ENSGACP00000048966.1"/>
    </source>
</evidence>
<proteinExistence type="predicted"/>
<keyword evidence="3 9" id="KW-0732">Signal</keyword>
<dbReference type="GO" id="GO:0004896">
    <property type="term" value="F:cytokine receptor activity"/>
    <property type="evidence" value="ECO:0007669"/>
    <property type="project" value="TreeGrafter"/>
</dbReference>
<dbReference type="GeneTree" id="ENSGT00940000159971"/>
<keyword evidence="4 8" id="KW-1133">Transmembrane helix</keyword>
<dbReference type="CTD" id="3598"/>
<dbReference type="GeneID" id="120822627"/>
<keyword evidence="2 8" id="KW-0812">Transmembrane</keyword>
<dbReference type="PROSITE" id="PS50853">
    <property type="entry name" value="FN3"/>
    <property type="match status" value="1"/>
</dbReference>
<dbReference type="Gene3D" id="2.60.40.10">
    <property type="entry name" value="Immunoglobulins"/>
    <property type="match status" value="3"/>
</dbReference>
<evidence type="ECO:0000259" key="10">
    <source>
        <dbReference type="PROSITE" id="PS50853"/>
    </source>
</evidence>
<evidence type="ECO:0000256" key="8">
    <source>
        <dbReference type="SAM" id="Phobius"/>
    </source>
</evidence>
<keyword evidence="12" id="KW-1185">Reference proteome</keyword>
<dbReference type="PANTHER" id="PTHR23037">
    <property type="entry name" value="CYTOKINE RECEPTOR"/>
    <property type="match status" value="1"/>
</dbReference>
<comment type="subcellular location">
    <subcellularLocation>
        <location evidence="1">Membrane</location>
        <topology evidence="1">Single-pass type I membrane protein</topology>
    </subcellularLocation>
</comment>
<dbReference type="InterPro" id="IPR015321">
    <property type="entry name" value="TypeI_recpt_CBD"/>
</dbReference>
<dbReference type="Pfam" id="PF09240">
    <property type="entry name" value="IL6Ra-bind"/>
    <property type="match status" value="1"/>
</dbReference>
<organism evidence="11 12">
    <name type="scientific">Gasterosteus aculeatus aculeatus</name>
    <name type="common">three-spined stickleback</name>
    <dbReference type="NCBI Taxonomy" id="481459"/>
    <lineage>
        <taxon>Eukaryota</taxon>
        <taxon>Metazoa</taxon>
        <taxon>Chordata</taxon>
        <taxon>Craniata</taxon>
        <taxon>Vertebrata</taxon>
        <taxon>Euteleostomi</taxon>
        <taxon>Actinopterygii</taxon>
        <taxon>Neopterygii</taxon>
        <taxon>Teleostei</taxon>
        <taxon>Neoteleostei</taxon>
        <taxon>Acanthomorphata</taxon>
        <taxon>Eupercaria</taxon>
        <taxon>Perciformes</taxon>
        <taxon>Cottioidei</taxon>
        <taxon>Gasterosteales</taxon>
        <taxon>Gasterosteidae</taxon>
        <taxon>Gasterosteus</taxon>
    </lineage>
</organism>
<dbReference type="InterPro" id="IPR036116">
    <property type="entry name" value="FN3_sf"/>
</dbReference>
<dbReference type="RefSeq" id="XP_040038360.1">
    <property type="nucleotide sequence ID" value="XM_040182426.1"/>
</dbReference>
<name>A0AAQ4QCK5_GASAC</name>
<evidence type="ECO:0000313" key="12">
    <source>
        <dbReference type="Proteomes" id="UP000007635"/>
    </source>
</evidence>
<evidence type="ECO:0000256" key="7">
    <source>
        <dbReference type="ARBA" id="ARBA00023180"/>
    </source>
</evidence>
<dbReference type="AlphaFoldDB" id="A0AAQ4QCK5"/>
<evidence type="ECO:0000256" key="5">
    <source>
        <dbReference type="ARBA" id="ARBA00023136"/>
    </source>
</evidence>
<accession>A0AAQ4QCK5</accession>
<feature type="transmembrane region" description="Helical" evidence="8">
    <location>
        <begin position="344"/>
        <end position="368"/>
    </location>
</feature>
<sequence>MRITHQVTLMLLLVTWYGSTRCLGITVDPPEHLVISDPGHLGHLQIRWSPPASLMNNTECSKLYQLEYFDTNTNSWDAIRTPRTEYSAQFDLMKDVSVRVYTVLNGPCTNGTMIKSRDYAALVQKPSSTGVKGTAVRDFVCVYYNRQHLKCKWGENPKMSAKSRQNLYFWHKGLEKADECPKYLISNGVRSGCDFTGKALPEFSEINFCVNGSSPEGPLMTTFISLQILNHVKPETTTKVNLQTGPGKRLEIQWESPAGNIPVHCLEWEVEHEQDGPDGKIATQITTKEMSLTLTFDRDDRRNCFRVRSKLHKYCANKSLWSEWSRPTCHPEKKEAAPEPGWDVVAISVCIAVAIIAIMVLSLCVWAVRISRREKKPDSLLTLLFARPSALQFTSEGLKRPKNLQDSQTQPLSNV</sequence>
<dbReference type="InterPro" id="IPR003961">
    <property type="entry name" value="FN3_dom"/>
</dbReference>
<evidence type="ECO:0000256" key="6">
    <source>
        <dbReference type="ARBA" id="ARBA00023170"/>
    </source>
</evidence>
<evidence type="ECO:0000256" key="4">
    <source>
        <dbReference type="ARBA" id="ARBA00022989"/>
    </source>
</evidence>
<dbReference type="SUPFAM" id="SSF49265">
    <property type="entry name" value="Fibronectin type III"/>
    <property type="match status" value="3"/>
</dbReference>
<keyword evidence="7" id="KW-0325">Glycoprotein</keyword>
<feature type="signal peptide" evidence="9">
    <location>
        <begin position="1"/>
        <end position="22"/>
    </location>
</feature>